<dbReference type="KEGG" id="mdu:MDUV_24650"/>
<evidence type="ECO:0000256" key="3">
    <source>
        <dbReference type="RuleBase" id="RU000363"/>
    </source>
</evidence>
<protein>
    <submittedName>
        <fullName evidence="4">Short chain dehydrogenase</fullName>
    </submittedName>
</protein>
<dbReference type="GO" id="GO:0016020">
    <property type="term" value="C:membrane"/>
    <property type="evidence" value="ECO:0007669"/>
    <property type="project" value="TreeGrafter"/>
</dbReference>
<dbReference type="Gene3D" id="3.40.50.720">
    <property type="entry name" value="NAD(P)-binding Rossmann-like Domain"/>
    <property type="match status" value="1"/>
</dbReference>
<reference evidence="4 5" key="1">
    <citation type="journal article" date="2019" name="Emerg. Microbes Infect.">
        <title>Comprehensive subspecies identification of 175 nontuberculous mycobacteria species based on 7547 genomic profiles.</title>
        <authorList>
            <person name="Matsumoto Y."/>
            <person name="Kinjo T."/>
            <person name="Motooka D."/>
            <person name="Nabeya D."/>
            <person name="Jung N."/>
            <person name="Uechi K."/>
            <person name="Horii T."/>
            <person name="Iida T."/>
            <person name="Fujita J."/>
            <person name="Nakamura S."/>
        </authorList>
    </citation>
    <scope>NUCLEOTIDE SEQUENCE [LARGE SCALE GENOMIC DNA]</scope>
    <source>
        <strain evidence="4 5">JCM 6396</strain>
    </source>
</reference>
<dbReference type="Proteomes" id="UP000467006">
    <property type="component" value="Chromosome"/>
</dbReference>
<sequence>MARRSGPRRPLRDGYAGKRCLITGAASGIGRATALQLAEQGAELYLTDRDADGLADTVSDARALGGTVAAHRALDISDYAAVTEFAADIHAEHPAMDVVMNVAGISAWGTVSTLTHQHWKSLIDVNLMGPIHVIEAFVPPMVAARRGGQLVNVSSAAGLVALPWHSAYSASKYGLRGLSEVLRFDLARHRIGVSVAVPGAVKTPLVQTVAIAGVDREDPRVQFWTRRFGGHAVSPEVAAAKILRGAARNRYLIYTSPDIRALYLFKRTMWLPYSVAMKQVNVVFTRALRPKRKAR</sequence>
<dbReference type="InterPro" id="IPR020904">
    <property type="entry name" value="Sc_DH/Rdtase_CS"/>
</dbReference>
<dbReference type="GO" id="GO:0016491">
    <property type="term" value="F:oxidoreductase activity"/>
    <property type="evidence" value="ECO:0007669"/>
    <property type="project" value="UniProtKB-KW"/>
</dbReference>
<keyword evidence="5" id="KW-1185">Reference proteome</keyword>
<dbReference type="Pfam" id="PF00106">
    <property type="entry name" value="adh_short"/>
    <property type="match status" value="1"/>
</dbReference>
<keyword evidence="2" id="KW-0560">Oxidoreductase</keyword>
<dbReference type="PRINTS" id="PR00080">
    <property type="entry name" value="SDRFAMILY"/>
</dbReference>
<name>A0A7I7K0N9_9MYCO</name>
<gene>
    <name evidence="4" type="ORF">MDUV_24650</name>
</gene>
<dbReference type="PRINTS" id="PR00081">
    <property type="entry name" value="GDHRDH"/>
</dbReference>
<dbReference type="InterPro" id="IPR002347">
    <property type="entry name" value="SDR_fam"/>
</dbReference>
<dbReference type="AlphaFoldDB" id="A0A7I7K0N9"/>
<dbReference type="PROSITE" id="PS00061">
    <property type="entry name" value="ADH_SHORT"/>
    <property type="match status" value="1"/>
</dbReference>
<proteinExistence type="inferred from homology"/>
<dbReference type="EMBL" id="AP022563">
    <property type="protein sequence ID" value="BBX17605.1"/>
    <property type="molecule type" value="Genomic_DNA"/>
</dbReference>
<accession>A0A7I7K0N9</accession>
<dbReference type="PANTHER" id="PTHR44196">
    <property type="entry name" value="DEHYDROGENASE/REDUCTASE SDR FAMILY MEMBER 7B"/>
    <property type="match status" value="1"/>
</dbReference>
<evidence type="ECO:0000313" key="4">
    <source>
        <dbReference type="EMBL" id="BBX17605.1"/>
    </source>
</evidence>
<evidence type="ECO:0000313" key="5">
    <source>
        <dbReference type="Proteomes" id="UP000467006"/>
    </source>
</evidence>
<dbReference type="InterPro" id="IPR036291">
    <property type="entry name" value="NAD(P)-bd_dom_sf"/>
</dbReference>
<comment type="similarity">
    <text evidence="1 3">Belongs to the short-chain dehydrogenases/reductases (SDR) family.</text>
</comment>
<dbReference type="NCBIfam" id="NF005881">
    <property type="entry name" value="PRK07832.1"/>
    <property type="match status" value="1"/>
</dbReference>
<dbReference type="PANTHER" id="PTHR44196:SF1">
    <property type="entry name" value="DEHYDROGENASE_REDUCTASE SDR FAMILY MEMBER 7B"/>
    <property type="match status" value="1"/>
</dbReference>
<dbReference type="OrthoDB" id="335726at2"/>
<organism evidence="4 5">
    <name type="scientific">Mycolicibacterium duvalii</name>
    <dbReference type="NCBI Taxonomy" id="39688"/>
    <lineage>
        <taxon>Bacteria</taxon>
        <taxon>Bacillati</taxon>
        <taxon>Actinomycetota</taxon>
        <taxon>Actinomycetes</taxon>
        <taxon>Mycobacteriales</taxon>
        <taxon>Mycobacteriaceae</taxon>
        <taxon>Mycolicibacterium</taxon>
    </lineage>
</organism>
<evidence type="ECO:0000256" key="2">
    <source>
        <dbReference type="ARBA" id="ARBA00023002"/>
    </source>
</evidence>
<dbReference type="RefSeq" id="WP_098005908.1">
    <property type="nucleotide sequence ID" value="NZ_AP022563.1"/>
</dbReference>
<dbReference type="SUPFAM" id="SSF51735">
    <property type="entry name" value="NAD(P)-binding Rossmann-fold domains"/>
    <property type="match status" value="1"/>
</dbReference>
<evidence type="ECO:0000256" key="1">
    <source>
        <dbReference type="ARBA" id="ARBA00006484"/>
    </source>
</evidence>
<dbReference type="CDD" id="cd05233">
    <property type="entry name" value="SDR_c"/>
    <property type="match status" value="1"/>
</dbReference>